<dbReference type="InterPro" id="IPR036148">
    <property type="entry name" value="MmgE/PrpD_sf"/>
</dbReference>
<evidence type="ECO:0000259" key="3">
    <source>
        <dbReference type="Pfam" id="PF19305"/>
    </source>
</evidence>
<dbReference type="Pfam" id="PF03972">
    <property type="entry name" value="MmgE_PrpD_N"/>
    <property type="match status" value="1"/>
</dbReference>
<accession>A0A934WP74</accession>
<reference evidence="4" key="1">
    <citation type="journal article" date="2012" name="J. Microbiol. Biotechnol.">
        <title>Ramlibacter ginsenosidimutans sp. nov., with ginsenoside-converting activity.</title>
        <authorList>
            <person name="Wang L."/>
            <person name="An D.S."/>
            <person name="Kim S.G."/>
            <person name="Jin F.X."/>
            <person name="Kim S.C."/>
            <person name="Lee S.T."/>
            <person name="Im W.T."/>
        </authorList>
    </citation>
    <scope>NUCLEOTIDE SEQUENCE</scope>
    <source>
        <strain evidence="4">KACC 17527</strain>
    </source>
</reference>
<comment type="caution">
    <text evidence="4">The sequence shown here is derived from an EMBL/GenBank/DDBJ whole genome shotgun (WGS) entry which is preliminary data.</text>
</comment>
<dbReference type="PANTHER" id="PTHR16943:SF8">
    <property type="entry name" value="2-METHYLCITRATE DEHYDRATASE"/>
    <property type="match status" value="1"/>
</dbReference>
<organism evidence="4 5">
    <name type="scientific">Ramlibacter ginsenosidimutans</name>
    <dbReference type="NCBI Taxonomy" id="502333"/>
    <lineage>
        <taxon>Bacteria</taxon>
        <taxon>Pseudomonadati</taxon>
        <taxon>Pseudomonadota</taxon>
        <taxon>Betaproteobacteria</taxon>
        <taxon>Burkholderiales</taxon>
        <taxon>Comamonadaceae</taxon>
        <taxon>Ramlibacter</taxon>
    </lineage>
</organism>
<dbReference type="Gene3D" id="3.30.1330.120">
    <property type="entry name" value="2-methylcitrate dehydratase PrpD"/>
    <property type="match status" value="1"/>
</dbReference>
<keyword evidence="5" id="KW-1185">Reference proteome</keyword>
<evidence type="ECO:0000313" key="4">
    <source>
        <dbReference type="EMBL" id="MBK6008406.1"/>
    </source>
</evidence>
<protein>
    <submittedName>
        <fullName evidence="4">MmgE/PrpD family protein</fullName>
    </submittedName>
</protein>
<proteinExistence type="inferred from homology"/>
<dbReference type="Pfam" id="PF19305">
    <property type="entry name" value="MmgE_PrpD_C"/>
    <property type="match status" value="1"/>
</dbReference>
<comment type="similarity">
    <text evidence="1">Belongs to the PrpD family.</text>
</comment>
<sequence>MSITEKQAAEHLTHYVADFICSTRMVDLPQDVVGLGKKSILDGLGLALSGGASHCGELVRRHLSELNLGTGPSTVFGTRMKVAPRFAAFANGVGIHADDYDDTQLAVAADRVYGLLTHPTAPALPAALAVAEAVGASGAQAMLAYHLGVEVECKISEAIHPRHYQTGFHSTATCGTFAAAAAAAKLMGLDEEATCRALSIAGSQSAGLRENFGTMTKPFHAGRSSESGVAAAQFASYGWTATDKILEAPRGFFSAAGGGYDAGAIAGRLGKPWTFAEPGVSIKPHPSGSLTHPGMTEMLRLIRANGVQAKDVVRVRVGTNHNMPNALIHHRPTDELQAKFSMEFCMAILLLEGRAGLNEFTDQVVGRPDVKKMIEKIDFVVDQEAEAAGYHKMTTLIDISLANGRTVSGRADFGKGSPAMPMTYDEVADKFRENAEFARFPKQRADDIVAMVRELESLPSIAALTNALAHERA</sequence>
<evidence type="ECO:0000313" key="5">
    <source>
        <dbReference type="Proteomes" id="UP000630528"/>
    </source>
</evidence>
<dbReference type="InterPro" id="IPR045337">
    <property type="entry name" value="MmgE_PrpD_C"/>
</dbReference>
<evidence type="ECO:0000259" key="2">
    <source>
        <dbReference type="Pfam" id="PF03972"/>
    </source>
</evidence>
<dbReference type="InterPro" id="IPR042188">
    <property type="entry name" value="MmgE/PrpD_sf_2"/>
</dbReference>
<dbReference type="AlphaFoldDB" id="A0A934WP74"/>
<reference evidence="4" key="2">
    <citation type="submission" date="2021-01" db="EMBL/GenBank/DDBJ databases">
        <authorList>
            <person name="Kang M."/>
        </authorList>
    </citation>
    <scope>NUCLEOTIDE SEQUENCE</scope>
    <source>
        <strain evidence="4">KACC 17527</strain>
    </source>
</reference>
<name>A0A934WP74_9BURK</name>
<dbReference type="InterPro" id="IPR042183">
    <property type="entry name" value="MmgE/PrpD_sf_1"/>
</dbReference>
<dbReference type="RefSeq" id="WP_201175660.1">
    <property type="nucleotide sequence ID" value="NZ_JAEPWM010000010.1"/>
</dbReference>
<dbReference type="Proteomes" id="UP000630528">
    <property type="component" value="Unassembled WGS sequence"/>
</dbReference>
<dbReference type="InterPro" id="IPR045336">
    <property type="entry name" value="MmgE_PrpD_N"/>
</dbReference>
<gene>
    <name evidence="4" type="ORF">JJB11_20050</name>
</gene>
<dbReference type="Gene3D" id="1.10.4100.10">
    <property type="entry name" value="2-methylcitrate dehydratase PrpD"/>
    <property type="match status" value="1"/>
</dbReference>
<evidence type="ECO:0000256" key="1">
    <source>
        <dbReference type="ARBA" id="ARBA00006174"/>
    </source>
</evidence>
<dbReference type="PANTHER" id="PTHR16943">
    <property type="entry name" value="2-METHYLCITRATE DEHYDRATASE-RELATED"/>
    <property type="match status" value="1"/>
</dbReference>
<feature type="domain" description="MmgE/PrpD C-terminal" evidence="3">
    <location>
        <begin position="285"/>
        <end position="455"/>
    </location>
</feature>
<dbReference type="InterPro" id="IPR005656">
    <property type="entry name" value="MmgE_PrpD"/>
</dbReference>
<dbReference type="SUPFAM" id="SSF103378">
    <property type="entry name" value="2-methylcitrate dehydratase PrpD"/>
    <property type="match status" value="1"/>
</dbReference>
<dbReference type="EMBL" id="JAEPWM010000010">
    <property type="protein sequence ID" value="MBK6008406.1"/>
    <property type="molecule type" value="Genomic_DNA"/>
</dbReference>
<dbReference type="GO" id="GO:0016829">
    <property type="term" value="F:lyase activity"/>
    <property type="evidence" value="ECO:0007669"/>
    <property type="project" value="InterPro"/>
</dbReference>
<feature type="domain" description="MmgE/PrpD N-terminal" evidence="2">
    <location>
        <begin position="16"/>
        <end position="260"/>
    </location>
</feature>